<dbReference type="PANTHER" id="PTHR31099">
    <property type="entry name" value="OS06G0165300 PROTEIN"/>
    <property type="match status" value="1"/>
</dbReference>
<dbReference type="Gramene" id="mRNA:HanXRQr2_Chr09g0379831">
    <property type="protein sequence ID" value="mRNA:HanXRQr2_Chr09g0379831"/>
    <property type="gene ID" value="HanXRQr2_Chr09g0379831"/>
</dbReference>
<proteinExistence type="predicted"/>
<evidence type="ECO:0000259" key="3">
    <source>
        <dbReference type="Pfam" id="PF04195"/>
    </source>
</evidence>
<dbReference type="AlphaFoldDB" id="A0A9K3N7G7"/>
<dbReference type="Proteomes" id="UP000215914">
    <property type="component" value="Unassembled WGS sequence"/>
</dbReference>
<gene>
    <name evidence="4" type="ORF">HanXRQr2_Chr09g0379831</name>
</gene>
<feature type="domain" description="Transposase (putative) gypsy type" evidence="3">
    <location>
        <begin position="69"/>
        <end position="127"/>
    </location>
</feature>
<feature type="region of interest" description="Disordered" evidence="2">
    <location>
        <begin position="288"/>
        <end position="393"/>
    </location>
</feature>
<keyword evidence="5" id="KW-1185">Reference proteome</keyword>
<reference evidence="4" key="1">
    <citation type="journal article" date="2017" name="Nature">
        <title>The sunflower genome provides insights into oil metabolism, flowering and Asterid evolution.</title>
        <authorList>
            <person name="Badouin H."/>
            <person name="Gouzy J."/>
            <person name="Grassa C.J."/>
            <person name="Murat F."/>
            <person name="Staton S.E."/>
            <person name="Cottret L."/>
            <person name="Lelandais-Briere C."/>
            <person name="Owens G.L."/>
            <person name="Carrere S."/>
            <person name="Mayjonade B."/>
            <person name="Legrand L."/>
            <person name="Gill N."/>
            <person name="Kane N.C."/>
            <person name="Bowers J.E."/>
            <person name="Hubner S."/>
            <person name="Bellec A."/>
            <person name="Berard A."/>
            <person name="Berges H."/>
            <person name="Blanchet N."/>
            <person name="Boniface M.C."/>
            <person name="Brunel D."/>
            <person name="Catrice O."/>
            <person name="Chaidir N."/>
            <person name="Claudel C."/>
            <person name="Donnadieu C."/>
            <person name="Faraut T."/>
            <person name="Fievet G."/>
            <person name="Helmstetter N."/>
            <person name="King M."/>
            <person name="Knapp S.J."/>
            <person name="Lai Z."/>
            <person name="Le Paslier M.C."/>
            <person name="Lippi Y."/>
            <person name="Lorenzon L."/>
            <person name="Mandel J.R."/>
            <person name="Marage G."/>
            <person name="Marchand G."/>
            <person name="Marquand E."/>
            <person name="Bret-Mestries E."/>
            <person name="Morien E."/>
            <person name="Nambeesan S."/>
            <person name="Nguyen T."/>
            <person name="Pegot-Espagnet P."/>
            <person name="Pouilly N."/>
            <person name="Raftis F."/>
            <person name="Sallet E."/>
            <person name="Schiex T."/>
            <person name="Thomas J."/>
            <person name="Vandecasteele C."/>
            <person name="Vares D."/>
            <person name="Vear F."/>
            <person name="Vautrin S."/>
            <person name="Crespi M."/>
            <person name="Mangin B."/>
            <person name="Burke J.M."/>
            <person name="Salse J."/>
            <person name="Munos S."/>
            <person name="Vincourt P."/>
            <person name="Rieseberg L.H."/>
            <person name="Langlade N.B."/>
        </authorList>
    </citation>
    <scope>NUCLEOTIDE SEQUENCE</scope>
    <source>
        <tissue evidence="4">Leaves</tissue>
    </source>
</reference>
<sequence>MSTGEHQEGLAEEMSTELPPLKWSRASFDGLVQNFKFPESWGALFPEEGQMTADAPAGYITLFWDFFCDGNFRLPVTKFFLEILEFYSIHLSQLHPIGMVRVRHFEFVCRTMHIEPTVPRFRVFYQMHCTQGFYSFVQRATAKKILLHPPKSFHGWKQKFFFIKAGVIPVRMVLRGKEDVPVETLRTPSDETWYQYLKEIPNIILPEKALVGAGMSLNWRMDRDDKPVYTEGGHVFSLYVVAYKREGGKMGTIKKKPDEELWYHRIARNFALPRDADLAEQPAVGAGELSSLGIGPEKKRRATTSNIAPKKSDAEKTQSSKAKNVGEKKVTIRRPKPEPKDSADIPPSNPDDLIDLESSPEHLVQRGASKRKQTDTDAEGQPPKKVQKKKITRRGNLDAFVTEYVPAPVAPIPTNLRSVVNEELPSTPPHASAADQLNPTEGADDDVEKTVETERPADAGLGMVNDADNPSAPEETLGDYYYWTYSEKDVADLHAPVWNLKKGDTFADWHVCQDWLQGILPPGEIKFQEDRSYEQAYQSYVAETASHVSTTHRIVREWYSMHKEQKSFVAAQKKFSSDERRLAQLMAKLKDDQAMFEAERKTEEWSIAGWKRKAEAEAALLSEERKNWRKICEKDNAEKANLRTIISNLKADVEKLKNQDAEVERLKKEKADAEAALAEARSHRERSEQREVQALTTLAIRDKELEELTALVSDQEQLKKDLELARSDYTETSRRLTEVEEKLENSETARVTAESELEPLKNDMAWLKDHRIACVAESVLNSKELDKTVAELVVAGRRDGYAQGYAECSHHVNDALKVSWDDSKAATFGVNTAAALASMKTEFNNLQLPIMELINVALQSDDHVAQLKEIFPDEGEDLV</sequence>
<dbReference type="Pfam" id="PF04195">
    <property type="entry name" value="Transposase_28"/>
    <property type="match status" value="1"/>
</dbReference>
<protein>
    <recommendedName>
        <fullName evidence="3">Transposase (putative) gypsy type domain-containing protein</fullName>
    </recommendedName>
</protein>
<evidence type="ECO:0000313" key="4">
    <source>
        <dbReference type="EMBL" id="KAF5790161.1"/>
    </source>
</evidence>
<accession>A0A9K3N7G7</accession>
<feature type="coiled-coil region" evidence="1">
    <location>
        <begin position="611"/>
        <end position="756"/>
    </location>
</feature>
<reference evidence="4" key="2">
    <citation type="submission" date="2020-06" db="EMBL/GenBank/DDBJ databases">
        <title>Helianthus annuus Genome sequencing and assembly Release 2.</title>
        <authorList>
            <person name="Gouzy J."/>
            <person name="Langlade N."/>
            <person name="Munos S."/>
        </authorList>
    </citation>
    <scope>NUCLEOTIDE SEQUENCE</scope>
    <source>
        <tissue evidence="4">Leaves</tissue>
    </source>
</reference>
<feature type="compositionally biased region" description="Basic and acidic residues" evidence="2">
    <location>
        <begin position="310"/>
        <end position="343"/>
    </location>
</feature>
<name>A0A9K3N7G7_HELAN</name>
<feature type="region of interest" description="Disordered" evidence="2">
    <location>
        <begin position="423"/>
        <end position="445"/>
    </location>
</feature>
<dbReference type="PANTHER" id="PTHR31099:SF49">
    <property type="entry name" value="MYOSIN HEAVY CHAIN-LIKE PROTEIN"/>
    <property type="match status" value="1"/>
</dbReference>
<organism evidence="4 5">
    <name type="scientific">Helianthus annuus</name>
    <name type="common">Common sunflower</name>
    <dbReference type="NCBI Taxonomy" id="4232"/>
    <lineage>
        <taxon>Eukaryota</taxon>
        <taxon>Viridiplantae</taxon>
        <taxon>Streptophyta</taxon>
        <taxon>Embryophyta</taxon>
        <taxon>Tracheophyta</taxon>
        <taxon>Spermatophyta</taxon>
        <taxon>Magnoliopsida</taxon>
        <taxon>eudicotyledons</taxon>
        <taxon>Gunneridae</taxon>
        <taxon>Pentapetalae</taxon>
        <taxon>asterids</taxon>
        <taxon>campanulids</taxon>
        <taxon>Asterales</taxon>
        <taxon>Asteraceae</taxon>
        <taxon>Asteroideae</taxon>
        <taxon>Heliantheae alliance</taxon>
        <taxon>Heliantheae</taxon>
        <taxon>Helianthus</taxon>
    </lineage>
</organism>
<dbReference type="InterPro" id="IPR007321">
    <property type="entry name" value="Transposase_28"/>
</dbReference>
<keyword evidence="1" id="KW-0175">Coiled coil</keyword>
<evidence type="ECO:0000256" key="1">
    <source>
        <dbReference type="SAM" id="Coils"/>
    </source>
</evidence>
<comment type="caution">
    <text evidence="4">The sequence shown here is derived from an EMBL/GenBank/DDBJ whole genome shotgun (WGS) entry which is preliminary data.</text>
</comment>
<evidence type="ECO:0000313" key="5">
    <source>
        <dbReference type="Proteomes" id="UP000215914"/>
    </source>
</evidence>
<dbReference type="EMBL" id="MNCJ02000324">
    <property type="protein sequence ID" value="KAF5790161.1"/>
    <property type="molecule type" value="Genomic_DNA"/>
</dbReference>
<evidence type="ECO:0000256" key="2">
    <source>
        <dbReference type="SAM" id="MobiDB-lite"/>
    </source>
</evidence>